<dbReference type="InterPro" id="IPR021109">
    <property type="entry name" value="Peptidase_aspartic_dom_sf"/>
</dbReference>
<dbReference type="InterPro" id="IPR001969">
    <property type="entry name" value="Aspartic_peptidase_AS"/>
</dbReference>
<evidence type="ECO:0000313" key="1">
    <source>
        <dbReference type="EMBL" id="MDE8651735.1"/>
    </source>
</evidence>
<dbReference type="SUPFAM" id="SSF50630">
    <property type="entry name" value="Acid proteases"/>
    <property type="match status" value="1"/>
</dbReference>
<name>A0ABT5WNW5_9SPHN</name>
<reference evidence="1 2" key="1">
    <citation type="submission" date="2023-03" db="EMBL/GenBank/DDBJ databases">
        <title>NovoSphingobium album sp. nov. isolated from polycyclic aromatic hydrocarbons- and heavy-metal polluted soil.</title>
        <authorList>
            <person name="Liu Z."/>
            <person name="Wang K."/>
        </authorList>
    </citation>
    <scope>NUCLEOTIDE SEQUENCE [LARGE SCALE GENOMIC DNA]</scope>
    <source>
        <strain evidence="1 2">H3SJ31-1</strain>
    </source>
</reference>
<evidence type="ECO:0000313" key="2">
    <source>
        <dbReference type="Proteomes" id="UP001216253"/>
    </source>
</evidence>
<dbReference type="Pfam" id="PF13975">
    <property type="entry name" value="gag-asp_proteas"/>
    <property type="match status" value="1"/>
</dbReference>
<protein>
    <submittedName>
        <fullName evidence="1">Retroviral-like aspartic protease family protein</fullName>
    </submittedName>
</protein>
<sequence length="128" mass="14117">MGIRAFNPDVTADVDLTCHEFNALVDTGATRTSISQNVVNKVGLERRGTMPVGNVKRTEHHHTYHFYVGIWPETQDDSLPAFFGIGNEILGIDGGDSRFYDVLLGMDIISQGCLRLDLDGSFELGFPD</sequence>
<gene>
    <name evidence="1" type="ORF">PYV00_08370</name>
</gene>
<proteinExistence type="predicted"/>
<accession>A0ABT5WNW5</accession>
<keyword evidence="2" id="KW-1185">Reference proteome</keyword>
<dbReference type="EMBL" id="JARESE010000020">
    <property type="protein sequence ID" value="MDE8651735.1"/>
    <property type="molecule type" value="Genomic_DNA"/>
</dbReference>
<dbReference type="Proteomes" id="UP001216253">
    <property type="component" value="Unassembled WGS sequence"/>
</dbReference>
<organism evidence="1 2">
    <name type="scientific">Novosphingobium album</name>
    <name type="common">ex Liu et al. 2023</name>
    <dbReference type="NCBI Taxonomy" id="3031130"/>
    <lineage>
        <taxon>Bacteria</taxon>
        <taxon>Pseudomonadati</taxon>
        <taxon>Pseudomonadota</taxon>
        <taxon>Alphaproteobacteria</taxon>
        <taxon>Sphingomonadales</taxon>
        <taxon>Sphingomonadaceae</taxon>
        <taxon>Novosphingobium</taxon>
    </lineage>
</organism>
<comment type="caution">
    <text evidence="1">The sequence shown here is derived from an EMBL/GenBank/DDBJ whole genome shotgun (WGS) entry which is preliminary data.</text>
</comment>
<dbReference type="PROSITE" id="PS00141">
    <property type="entry name" value="ASP_PROTEASE"/>
    <property type="match status" value="1"/>
</dbReference>
<dbReference type="Gene3D" id="2.40.70.10">
    <property type="entry name" value="Acid Proteases"/>
    <property type="match status" value="1"/>
</dbReference>